<feature type="transmembrane region" description="Helical" evidence="5">
    <location>
        <begin position="47"/>
        <end position="69"/>
    </location>
</feature>
<dbReference type="PANTHER" id="PTHR23527:SF1">
    <property type="entry name" value="BLL3282 PROTEIN"/>
    <property type="match status" value="1"/>
</dbReference>
<evidence type="ECO:0000256" key="2">
    <source>
        <dbReference type="ARBA" id="ARBA00022692"/>
    </source>
</evidence>
<dbReference type="PANTHER" id="PTHR23527">
    <property type="entry name" value="BLL3282 PROTEIN"/>
    <property type="match status" value="1"/>
</dbReference>
<evidence type="ECO:0000313" key="8">
    <source>
        <dbReference type="Proteomes" id="UP000470246"/>
    </source>
</evidence>
<feature type="transmembrane region" description="Helical" evidence="5">
    <location>
        <begin position="209"/>
        <end position="226"/>
    </location>
</feature>
<feature type="transmembrane region" description="Helical" evidence="5">
    <location>
        <begin position="12"/>
        <end position="35"/>
    </location>
</feature>
<dbReference type="Gene3D" id="1.20.1250.20">
    <property type="entry name" value="MFS general substrate transporter like domains"/>
    <property type="match status" value="2"/>
</dbReference>
<reference evidence="7 8" key="1">
    <citation type="submission" date="2020-02" db="EMBL/GenBank/DDBJ databases">
        <title>Geodermatophilus sabuli CPCC 205279 I12A-02694.</title>
        <authorList>
            <person name="Jiang Z."/>
        </authorList>
    </citation>
    <scope>NUCLEOTIDE SEQUENCE [LARGE SCALE GENOMIC DNA]</scope>
    <source>
        <strain evidence="7 8">I12A-02694</strain>
    </source>
</reference>
<keyword evidence="2 5" id="KW-0812">Transmembrane</keyword>
<dbReference type="GO" id="GO:0022857">
    <property type="term" value="F:transmembrane transporter activity"/>
    <property type="evidence" value="ECO:0007669"/>
    <property type="project" value="InterPro"/>
</dbReference>
<feature type="domain" description="Major facilitator superfamily (MFS) profile" evidence="6">
    <location>
        <begin position="13"/>
        <end position="394"/>
    </location>
</feature>
<evidence type="ECO:0000256" key="1">
    <source>
        <dbReference type="ARBA" id="ARBA00004651"/>
    </source>
</evidence>
<evidence type="ECO:0000256" key="4">
    <source>
        <dbReference type="ARBA" id="ARBA00023136"/>
    </source>
</evidence>
<dbReference type="Proteomes" id="UP000470246">
    <property type="component" value="Unassembled WGS sequence"/>
</dbReference>
<dbReference type="SUPFAM" id="SSF103473">
    <property type="entry name" value="MFS general substrate transporter"/>
    <property type="match status" value="1"/>
</dbReference>
<dbReference type="GO" id="GO:0005886">
    <property type="term" value="C:plasma membrane"/>
    <property type="evidence" value="ECO:0007669"/>
    <property type="project" value="UniProtKB-SubCell"/>
</dbReference>
<dbReference type="EMBL" id="JAAGWF010000010">
    <property type="protein sequence ID" value="NEK58424.1"/>
    <property type="molecule type" value="Genomic_DNA"/>
</dbReference>
<name>A0A7K3W2K8_9ACTN</name>
<accession>A0A7K3W2K8</accession>
<feature type="transmembrane region" description="Helical" evidence="5">
    <location>
        <begin position="341"/>
        <end position="363"/>
    </location>
</feature>
<comment type="caution">
    <text evidence="7">The sequence shown here is derived from an EMBL/GenBank/DDBJ whole genome shotgun (WGS) entry which is preliminary data.</text>
</comment>
<protein>
    <submittedName>
        <fullName evidence="7">MFS transporter</fullName>
    </submittedName>
</protein>
<organism evidence="7 8">
    <name type="scientific">Geodermatophilus sabuli</name>
    <dbReference type="NCBI Taxonomy" id="1564158"/>
    <lineage>
        <taxon>Bacteria</taxon>
        <taxon>Bacillati</taxon>
        <taxon>Actinomycetota</taxon>
        <taxon>Actinomycetes</taxon>
        <taxon>Geodermatophilales</taxon>
        <taxon>Geodermatophilaceae</taxon>
        <taxon>Geodermatophilus</taxon>
    </lineage>
</organism>
<evidence type="ECO:0000259" key="6">
    <source>
        <dbReference type="PROSITE" id="PS50850"/>
    </source>
</evidence>
<proteinExistence type="predicted"/>
<evidence type="ECO:0000256" key="5">
    <source>
        <dbReference type="SAM" id="Phobius"/>
    </source>
</evidence>
<dbReference type="InterPro" id="IPR052952">
    <property type="entry name" value="MFS-Transporter"/>
</dbReference>
<keyword evidence="4 5" id="KW-0472">Membrane</keyword>
<feature type="transmembrane region" description="Helical" evidence="5">
    <location>
        <begin position="279"/>
        <end position="298"/>
    </location>
</feature>
<dbReference type="InterPro" id="IPR036259">
    <property type="entry name" value="MFS_trans_sf"/>
</dbReference>
<dbReference type="InterPro" id="IPR011701">
    <property type="entry name" value="MFS"/>
</dbReference>
<keyword evidence="8" id="KW-1185">Reference proteome</keyword>
<feature type="transmembrane region" description="Helical" evidence="5">
    <location>
        <begin position="246"/>
        <end position="267"/>
    </location>
</feature>
<feature type="transmembrane region" description="Helical" evidence="5">
    <location>
        <begin position="369"/>
        <end position="390"/>
    </location>
</feature>
<feature type="transmembrane region" description="Helical" evidence="5">
    <location>
        <begin position="304"/>
        <end position="329"/>
    </location>
</feature>
<comment type="subcellular location">
    <subcellularLocation>
        <location evidence="1">Cell membrane</location>
        <topology evidence="1">Multi-pass membrane protein</topology>
    </subcellularLocation>
</comment>
<keyword evidence="3 5" id="KW-1133">Transmembrane helix</keyword>
<dbReference type="RefSeq" id="WP_163481794.1">
    <property type="nucleotide sequence ID" value="NZ_JAAGWF010000010.1"/>
</dbReference>
<dbReference type="AlphaFoldDB" id="A0A7K3W2K8"/>
<evidence type="ECO:0000256" key="3">
    <source>
        <dbReference type="ARBA" id="ARBA00022989"/>
    </source>
</evidence>
<feature type="transmembrane region" description="Helical" evidence="5">
    <location>
        <begin position="169"/>
        <end position="188"/>
    </location>
</feature>
<sequence length="403" mass="39229">MADPSSVVGRRAAVVAVCTAAMGAGTAPAFLYGYLGPEIRADLDLSRGGLGLLIGLFYGLTGLGSLVAARVAQPWGARRCIVVDQVVVAGCLLASVAFPSALVLGLAAGVAGVGYALGNAGTSMAVAATAPAGRAGRDLTVKTAGVPLMATVLALAGPAVARSVGWEGVALALAVVAAATAVAGGLLLPARPAARGRGVAATAEPDRPLPPGFALLPLAAFLFIAGSQPLLSWLVLSLTDAGVGTATAGAVSAAGTGAGVVAMVLVARLSDRVGPPRRALVAAGLAGLALLGVLLLWSTAGSPLVLVVVGAVVGLFGNLAGASTIHAVVVDRAPWAVGRAIALMSTGYFLGALVAPWAFGLAADLTGGYALSWGGCAVALAGSAVCFVLVHRRVAVPGLRVPG</sequence>
<dbReference type="PROSITE" id="PS50850">
    <property type="entry name" value="MFS"/>
    <property type="match status" value="1"/>
</dbReference>
<gene>
    <name evidence="7" type="ORF">GCU56_11125</name>
</gene>
<dbReference type="Pfam" id="PF07690">
    <property type="entry name" value="MFS_1"/>
    <property type="match status" value="1"/>
</dbReference>
<evidence type="ECO:0000313" key="7">
    <source>
        <dbReference type="EMBL" id="NEK58424.1"/>
    </source>
</evidence>
<dbReference type="InterPro" id="IPR020846">
    <property type="entry name" value="MFS_dom"/>
</dbReference>